<dbReference type="EMBL" id="CADIKM010000014">
    <property type="protein sequence ID" value="CAB3791585.1"/>
    <property type="molecule type" value="Genomic_DNA"/>
</dbReference>
<keyword evidence="7" id="KW-1185">Reference proteome</keyword>
<organism evidence="6 7">
    <name type="scientific">Pararobbsia alpina</name>
    <dbReference type="NCBI Taxonomy" id="621374"/>
    <lineage>
        <taxon>Bacteria</taxon>
        <taxon>Pseudomonadati</taxon>
        <taxon>Pseudomonadota</taxon>
        <taxon>Betaproteobacteria</taxon>
        <taxon>Burkholderiales</taxon>
        <taxon>Burkholderiaceae</taxon>
        <taxon>Pararobbsia</taxon>
    </lineage>
</organism>
<comment type="subcellular location">
    <subcellularLocation>
        <location evidence="1">Cell envelope</location>
    </subcellularLocation>
</comment>
<comment type="similarity">
    <text evidence="2">Belongs to the bacterial solute-binding protein 2 family.</text>
</comment>
<dbReference type="PANTHER" id="PTHR46847:SF1">
    <property type="entry name" value="D-ALLOSE-BINDING PERIPLASMIC PROTEIN-RELATED"/>
    <property type="match status" value="1"/>
</dbReference>
<evidence type="ECO:0000256" key="2">
    <source>
        <dbReference type="ARBA" id="ARBA00007639"/>
    </source>
</evidence>
<evidence type="ECO:0000313" key="6">
    <source>
        <dbReference type="EMBL" id="CAB3791585.1"/>
    </source>
</evidence>
<accession>A0A6S7B8P0</accession>
<dbReference type="SUPFAM" id="SSF53822">
    <property type="entry name" value="Periplasmic binding protein-like I"/>
    <property type="match status" value="1"/>
</dbReference>
<dbReference type="InterPro" id="IPR025997">
    <property type="entry name" value="SBP_2_dom"/>
</dbReference>
<sequence length="317" mass="32691">MNLKRLTAVMIGSATLALGMGAAMPASADNAEIAIVLKTLSNPYWVSMKNGILAEAKKRGVTVDVLAGNSEDDIQGQQRLTEDVVNKNYKAIGLAPISPVSLIQSIVNANKKGIYVVNIDEKIDTTQLKAAGGSVVAFIATDNLALGKKAGGYIVSKLGASGGKVAIIEGKAGNASGDARRDGATQAFKGASNVTLVASQPADWDRAKALDVTTNILQRNPDLKAIYAANDTMALGAVQAVKNADKLGKILVVGTDGAPEAIDSIKHHELTATAAQDSASIGAKSVDILLDALKNKPAIKPDNAPAFIAIDSNLVTQ</sequence>
<dbReference type="GO" id="GO:0030246">
    <property type="term" value="F:carbohydrate binding"/>
    <property type="evidence" value="ECO:0007669"/>
    <property type="project" value="UniProtKB-ARBA"/>
</dbReference>
<dbReference type="GO" id="GO:0030313">
    <property type="term" value="C:cell envelope"/>
    <property type="evidence" value="ECO:0007669"/>
    <property type="project" value="UniProtKB-SubCell"/>
</dbReference>
<evidence type="ECO:0000259" key="5">
    <source>
        <dbReference type="Pfam" id="PF13407"/>
    </source>
</evidence>
<keyword evidence="3 4" id="KW-0732">Signal</keyword>
<dbReference type="CDD" id="cd06320">
    <property type="entry name" value="PBP1_allose_binding"/>
    <property type="match status" value="1"/>
</dbReference>
<evidence type="ECO:0000256" key="1">
    <source>
        <dbReference type="ARBA" id="ARBA00004196"/>
    </source>
</evidence>
<dbReference type="Proteomes" id="UP000494115">
    <property type="component" value="Unassembled WGS sequence"/>
</dbReference>
<dbReference type="NCBIfam" id="NF007254">
    <property type="entry name" value="PRK09701.1"/>
    <property type="match status" value="1"/>
</dbReference>
<dbReference type="AlphaFoldDB" id="A0A6S7B8P0"/>
<reference evidence="6 7" key="1">
    <citation type="submission" date="2020-04" db="EMBL/GenBank/DDBJ databases">
        <authorList>
            <person name="De Canck E."/>
        </authorList>
    </citation>
    <scope>NUCLEOTIDE SEQUENCE [LARGE SCALE GENOMIC DNA]</scope>
    <source>
        <strain evidence="6 7">LMG 28138</strain>
    </source>
</reference>
<gene>
    <name evidence="6" type="primary">alsB_2</name>
    <name evidence="6" type="ORF">LMG28138_03191</name>
</gene>
<protein>
    <submittedName>
        <fullName evidence="6">D-allose-binding periplasmic protein</fullName>
    </submittedName>
</protein>
<feature type="signal peptide" evidence="4">
    <location>
        <begin position="1"/>
        <end position="28"/>
    </location>
</feature>
<dbReference type="RefSeq" id="WP_175105724.1">
    <property type="nucleotide sequence ID" value="NZ_CADIKM010000014.1"/>
</dbReference>
<evidence type="ECO:0000313" key="7">
    <source>
        <dbReference type="Proteomes" id="UP000494115"/>
    </source>
</evidence>
<name>A0A6S7B8P0_9BURK</name>
<dbReference type="Gene3D" id="3.40.50.2300">
    <property type="match status" value="2"/>
</dbReference>
<proteinExistence type="inferred from homology"/>
<dbReference type="Pfam" id="PF13407">
    <property type="entry name" value="Peripla_BP_4"/>
    <property type="match status" value="1"/>
</dbReference>
<feature type="domain" description="Periplasmic binding protein" evidence="5">
    <location>
        <begin position="33"/>
        <end position="296"/>
    </location>
</feature>
<dbReference type="PANTHER" id="PTHR46847">
    <property type="entry name" value="D-ALLOSE-BINDING PERIPLASMIC PROTEIN-RELATED"/>
    <property type="match status" value="1"/>
</dbReference>
<feature type="chain" id="PRO_5028810094" evidence="4">
    <location>
        <begin position="29"/>
        <end position="317"/>
    </location>
</feature>
<evidence type="ECO:0000256" key="3">
    <source>
        <dbReference type="ARBA" id="ARBA00022729"/>
    </source>
</evidence>
<dbReference type="InterPro" id="IPR028082">
    <property type="entry name" value="Peripla_BP_I"/>
</dbReference>
<evidence type="ECO:0000256" key="4">
    <source>
        <dbReference type="SAM" id="SignalP"/>
    </source>
</evidence>